<organism evidence="1">
    <name type="scientific">bioreactor metagenome</name>
    <dbReference type="NCBI Taxonomy" id="1076179"/>
    <lineage>
        <taxon>unclassified sequences</taxon>
        <taxon>metagenomes</taxon>
        <taxon>ecological metagenomes</taxon>
    </lineage>
</organism>
<proteinExistence type="predicted"/>
<gene>
    <name evidence="1" type="ORF">SDC9_185911</name>
</gene>
<comment type="caution">
    <text evidence="1">The sequence shown here is derived from an EMBL/GenBank/DDBJ whole genome shotgun (WGS) entry which is preliminary data.</text>
</comment>
<protein>
    <submittedName>
        <fullName evidence="1">Uncharacterized protein</fullName>
    </submittedName>
</protein>
<evidence type="ECO:0000313" key="1">
    <source>
        <dbReference type="EMBL" id="MPN38387.1"/>
    </source>
</evidence>
<name>A0A645HHF2_9ZZZZ</name>
<reference evidence="1" key="1">
    <citation type="submission" date="2019-08" db="EMBL/GenBank/DDBJ databases">
        <authorList>
            <person name="Kucharzyk K."/>
            <person name="Murdoch R.W."/>
            <person name="Higgins S."/>
            <person name="Loffler F."/>
        </authorList>
    </citation>
    <scope>NUCLEOTIDE SEQUENCE</scope>
</reference>
<accession>A0A645HHF2</accession>
<sequence length="55" mass="6241">MEIWIEGVQIKIPKGSKLKSITISDLDGKGTTRKAVDLVDKLFQPLLREEQKKCD</sequence>
<dbReference type="EMBL" id="VSSQ01093588">
    <property type="protein sequence ID" value="MPN38387.1"/>
    <property type="molecule type" value="Genomic_DNA"/>
</dbReference>
<dbReference type="AlphaFoldDB" id="A0A645HHF2"/>